<organism evidence="2 3">
    <name type="scientific">Pelagomonas calceolata</name>
    <dbReference type="NCBI Taxonomy" id="35677"/>
    <lineage>
        <taxon>Eukaryota</taxon>
        <taxon>Sar</taxon>
        <taxon>Stramenopiles</taxon>
        <taxon>Ochrophyta</taxon>
        <taxon>Pelagophyceae</taxon>
        <taxon>Pelagomonadales</taxon>
        <taxon>Pelagomonadaceae</taxon>
        <taxon>Pelagomonas</taxon>
    </lineage>
</organism>
<dbReference type="Proteomes" id="UP000789595">
    <property type="component" value="Unassembled WGS sequence"/>
</dbReference>
<evidence type="ECO:0000313" key="2">
    <source>
        <dbReference type="EMBL" id="CAH0367092.1"/>
    </source>
</evidence>
<sequence length="495" mass="53892">MAPSRVMLLSLHMLHQAACLEELVDEAAWWARPPRDCDSDVYLSMVMVGRNDNYGGTFQSRLATSLRINLHLLNKHTHASGASGFAAEVIFVEWNPLPSGPSSAALLAEYAAAAARQSPHPPVTRVRVVTVPPVVHNALRALWRATPPKTFPPVLEYLGKNVGVRRARGKFVLTTNPDDVLSASLVASFAKMNLLAVNFYRAARGNCNTRAWQQISRKKFGANRDAEFHELDRCVGGVRFPTKFWDGQPHQVSGSCANGGLDKSIPTNPATHASVLKVTPFAYASGDFWLAARRTWHKIGGYIEAGVIEGGKSTFSMSTWGLDGFSLCRALAGARVPQTTFDQRCMTIHLDHDHKSSATSPHTGPLNLTMPPFDATRFKAVLRAWNATVVHPDATEAANATSAAAIARASTRFTAAWATAVIMYGQRVKPDGWNHPSCVSMGRDRVGNERLFDEQKRAHAPHLFGWPELSLPTAVVWPAGLHERDLGSCAAAPGK</sequence>
<dbReference type="AlphaFoldDB" id="A0A8J2SD97"/>
<reference evidence="2" key="1">
    <citation type="submission" date="2021-11" db="EMBL/GenBank/DDBJ databases">
        <authorList>
            <consortium name="Genoscope - CEA"/>
            <person name="William W."/>
        </authorList>
    </citation>
    <scope>NUCLEOTIDE SEQUENCE</scope>
</reference>
<comment type="caution">
    <text evidence="2">The sequence shown here is derived from an EMBL/GenBank/DDBJ whole genome shotgun (WGS) entry which is preliminary data.</text>
</comment>
<accession>A0A8J2SD97</accession>
<feature type="chain" id="PRO_5035282760" evidence="1">
    <location>
        <begin position="20"/>
        <end position="495"/>
    </location>
</feature>
<proteinExistence type="predicted"/>
<gene>
    <name evidence="2" type="ORF">PECAL_2P00970</name>
</gene>
<keyword evidence="1" id="KW-0732">Signal</keyword>
<dbReference type="OrthoDB" id="2329609at2759"/>
<name>A0A8J2SD97_9STRA</name>
<protein>
    <submittedName>
        <fullName evidence="2">Uncharacterized protein</fullName>
    </submittedName>
</protein>
<evidence type="ECO:0000313" key="3">
    <source>
        <dbReference type="Proteomes" id="UP000789595"/>
    </source>
</evidence>
<evidence type="ECO:0000256" key="1">
    <source>
        <dbReference type="SAM" id="SignalP"/>
    </source>
</evidence>
<feature type="signal peptide" evidence="1">
    <location>
        <begin position="1"/>
        <end position="19"/>
    </location>
</feature>
<dbReference type="EMBL" id="CAKKNE010000002">
    <property type="protein sequence ID" value="CAH0367092.1"/>
    <property type="molecule type" value="Genomic_DNA"/>
</dbReference>
<keyword evidence="3" id="KW-1185">Reference proteome</keyword>